<dbReference type="PROSITE" id="PS50110">
    <property type="entry name" value="RESPONSE_REGULATORY"/>
    <property type="match status" value="1"/>
</dbReference>
<evidence type="ECO:0000313" key="4">
    <source>
        <dbReference type="EMBL" id="QRG08451.1"/>
    </source>
</evidence>
<reference evidence="4 5" key="1">
    <citation type="submission" date="2020-10" db="EMBL/GenBank/DDBJ databases">
        <title>Degradation of 1,4-Dioxane by Xanthobacter sp. YN2, via a Novel Group-2 Soluble Di-Iron Monooxygenase.</title>
        <authorList>
            <person name="Ma F."/>
            <person name="Wang Y."/>
            <person name="Yang J."/>
            <person name="Guo H."/>
            <person name="Su D."/>
            <person name="Yu L."/>
        </authorList>
    </citation>
    <scope>NUCLEOTIDE SEQUENCE [LARGE SCALE GENOMIC DNA]</scope>
    <source>
        <strain evidence="4 5">YN2</strain>
    </source>
</reference>
<evidence type="ECO:0000259" key="3">
    <source>
        <dbReference type="PROSITE" id="PS50110"/>
    </source>
</evidence>
<gene>
    <name evidence="4" type="ORF">EZH22_09255</name>
</gene>
<keyword evidence="1 2" id="KW-0597">Phosphoprotein</keyword>
<name>A0A974PS51_9HYPH</name>
<keyword evidence="5" id="KW-1185">Reference proteome</keyword>
<dbReference type="InterPro" id="IPR001789">
    <property type="entry name" value="Sig_transdc_resp-reg_receiver"/>
</dbReference>
<organism evidence="4 5">
    <name type="scientific">Xanthobacter dioxanivorans</name>
    <dbReference type="NCBI Taxonomy" id="2528964"/>
    <lineage>
        <taxon>Bacteria</taxon>
        <taxon>Pseudomonadati</taxon>
        <taxon>Pseudomonadota</taxon>
        <taxon>Alphaproteobacteria</taxon>
        <taxon>Hyphomicrobiales</taxon>
        <taxon>Xanthobacteraceae</taxon>
        <taxon>Xanthobacter</taxon>
    </lineage>
</organism>
<feature type="modified residue" description="4-aspartylphosphate" evidence="2">
    <location>
        <position position="77"/>
    </location>
</feature>
<dbReference type="SUPFAM" id="SSF52172">
    <property type="entry name" value="CheY-like"/>
    <property type="match status" value="1"/>
</dbReference>
<dbReference type="SMART" id="SM00448">
    <property type="entry name" value="REC"/>
    <property type="match status" value="1"/>
</dbReference>
<dbReference type="PANTHER" id="PTHR44591:SF25">
    <property type="entry name" value="CHEMOTAXIS TWO-COMPONENT RESPONSE REGULATOR"/>
    <property type="match status" value="1"/>
</dbReference>
<protein>
    <submittedName>
        <fullName evidence="4">Response regulator</fullName>
    </submittedName>
</protein>
<dbReference type="GO" id="GO:0000160">
    <property type="term" value="P:phosphorelay signal transduction system"/>
    <property type="evidence" value="ECO:0007669"/>
    <property type="project" value="InterPro"/>
</dbReference>
<dbReference type="InterPro" id="IPR050595">
    <property type="entry name" value="Bact_response_regulator"/>
</dbReference>
<evidence type="ECO:0000256" key="1">
    <source>
        <dbReference type="ARBA" id="ARBA00022553"/>
    </source>
</evidence>
<dbReference type="InterPro" id="IPR011006">
    <property type="entry name" value="CheY-like_superfamily"/>
</dbReference>
<dbReference type="Gene3D" id="3.40.50.2300">
    <property type="match status" value="1"/>
</dbReference>
<sequence length="146" mass="15490">MVGSNEGASVGAGQYLERRIGSVSQYPLVTIVDDDDAVRTAIESLVRSLGLRTSTFASADAFLDSGRVKDTDCLITDVQMPGMSGIELQSRLRGQGSTVPVIFVTAFPEERIRRQVMEAGAIGFLSKPFDGGTMIACIDQALSAAN</sequence>
<dbReference type="PANTHER" id="PTHR44591">
    <property type="entry name" value="STRESS RESPONSE REGULATOR PROTEIN 1"/>
    <property type="match status" value="1"/>
</dbReference>
<evidence type="ECO:0000256" key="2">
    <source>
        <dbReference type="PROSITE-ProRule" id="PRU00169"/>
    </source>
</evidence>
<proteinExistence type="predicted"/>
<dbReference type="EMBL" id="CP063362">
    <property type="protein sequence ID" value="QRG08451.1"/>
    <property type="molecule type" value="Genomic_DNA"/>
</dbReference>
<dbReference type="AlphaFoldDB" id="A0A974PS51"/>
<dbReference type="Proteomes" id="UP000596427">
    <property type="component" value="Chromosome"/>
</dbReference>
<evidence type="ECO:0000313" key="5">
    <source>
        <dbReference type="Proteomes" id="UP000596427"/>
    </source>
</evidence>
<dbReference type="Pfam" id="PF00072">
    <property type="entry name" value="Response_reg"/>
    <property type="match status" value="1"/>
</dbReference>
<feature type="domain" description="Response regulatory" evidence="3">
    <location>
        <begin position="28"/>
        <end position="142"/>
    </location>
</feature>
<accession>A0A974PS51</accession>
<dbReference type="KEGG" id="xdi:EZH22_09255"/>